<sequence>MFAQASKTRDAFYGANLRALTKVVAQLNRWRDGGAQGASVRSVVRQFDGVGAELPAGDPQAAARAMLIRPVKA</sequence>
<dbReference type="EMBL" id="CABVLY010000002">
    <property type="protein sequence ID" value="VVU48254.1"/>
    <property type="molecule type" value="Genomic_DNA"/>
</dbReference>
<evidence type="ECO:0000313" key="2">
    <source>
        <dbReference type="Proteomes" id="UP000494201"/>
    </source>
</evidence>
<protein>
    <submittedName>
        <fullName evidence="1">Thioredoxin domain-containing protein</fullName>
    </submittedName>
</protein>
<gene>
    <name evidence="1" type="ORF">BAN20980_00948</name>
</gene>
<dbReference type="AlphaFoldDB" id="A0A6P2G5H8"/>
<name>A0A6P2G5H8_9BURK</name>
<organism evidence="1 2">
    <name type="scientific">Burkholderia anthina</name>
    <dbReference type="NCBI Taxonomy" id="179879"/>
    <lineage>
        <taxon>Bacteria</taxon>
        <taxon>Pseudomonadati</taxon>
        <taxon>Pseudomonadota</taxon>
        <taxon>Betaproteobacteria</taxon>
        <taxon>Burkholderiales</taxon>
        <taxon>Burkholderiaceae</taxon>
        <taxon>Burkholderia</taxon>
        <taxon>Burkholderia cepacia complex</taxon>
    </lineage>
</organism>
<accession>A0A6P2G5H8</accession>
<proteinExistence type="predicted"/>
<reference evidence="1 2" key="1">
    <citation type="submission" date="2019-09" db="EMBL/GenBank/DDBJ databases">
        <authorList>
            <person name="Depoorter E."/>
        </authorList>
    </citation>
    <scope>NUCLEOTIDE SEQUENCE [LARGE SCALE GENOMIC DNA]</scope>
    <source>
        <strain evidence="1">LMG 20980</strain>
    </source>
</reference>
<dbReference type="Proteomes" id="UP000494201">
    <property type="component" value="Unassembled WGS sequence"/>
</dbReference>
<evidence type="ECO:0000313" key="1">
    <source>
        <dbReference type="EMBL" id="VVU48254.1"/>
    </source>
</evidence>